<dbReference type="GO" id="GO:0006633">
    <property type="term" value="P:fatty acid biosynthetic process"/>
    <property type="evidence" value="ECO:0007669"/>
    <property type="project" value="TreeGrafter"/>
</dbReference>
<dbReference type="InterPro" id="IPR016036">
    <property type="entry name" value="Malonyl_transacylase_ACP-bd"/>
</dbReference>
<dbReference type="RefSeq" id="WP_101521391.1">
    <property type="nucleotide sequence ID" value="NZ_PKLZ01000008.1"/>
</dbReference>
<dbReference type="InterPro" id="IPR050858">
    <property type="entry name" value="Mal-CoA-ACP_Trans/PKS_FabD"/>
</dbReference>
<dbReference type="PANTHER" id="PTHR42681">
    <property type="entry name" value="MALONYL-COA-ACYL CARRIER PROTEIN TRANSACYLASE, MITOCHONDRIAL"/>
    <property type="match status" value="1"/>
</dbReference>
<dbReference type="NCBIfam" id="TIGR00128">
    <property type="entry name" value="fabD"/>
    <property type="match status" value="1"/>
</dbReference>
<dbReference type="AlphaFoldDB" id="A0A2N5Y2A8"/>
<evidence type="ECO:0000256" key="2">
    <source>
        <dbReference type="ARBA" id="ARBA00018953"/>
    </source>
</evidence>
<dbReference type="InterPro" id="IPR024925">
    <property type="entry name" value="Malonyl_CoA-ACP_transAc"/>
</dbReference>
<gene>
    <name evidence="9" type="primary">fabD</name>
    <name evidence="9" type="ORF">CWI75_10115</name>
</gene>
<dbReference type="Gene3D" id="3.40.366.10">
    <property type="entry name" value="Malonyl-Coenzyme A Acyl Carrier Protein, domain 2"/>
    <property type="match status" value="1"/>
</dbReference>
<evidence type="ECO:0000256" key="4">
    <source>
        <dbReference type="ARBA" id="ARBA00023315"/>
    </source>
</evidence>
<feature type="active site" evidence="7">
    <location>
        <position position="94"/>
    </location>
</feature>
<dbReference type="PANTHER" id="PTHR42681:SF1">
    <property type="entry name" value="MALONYL-COA-ACYL CARRIER PROTEIN TRANSACYLASE, MITOCHONDRIAL"/>
    <property type="match status" value="1"/>
</dbReference>
<comment type="catalytic activity">
    <reaction evidence="5 6">
        <text>holo-[ACP] + malonyl-CoA = malonyl-[ACP] + CoA</text>
        <dbReference type="Rhea" id="RHEA:41792"/>
        <dbReference type="Rhea" id="RHEA-COMP:9623"/>
        <dbReference type="Rhea" id="RHEA-COMP:9685"/>
        <dbReference type="ChEBI" id="CHEBI:57287"/>
        <dbReference type="ChEBI" id="CHEBI:57384"/>
        <dbReference type="ChEBI" id="CHEBI:64479"/>
        <dbReference type="ChEBI" id="CHEBI:78449"/>
        <dbReference type="EC" id="2.3.1.39"/>
    </reaction>
</comment>
<dbReference type="InterPro" id="IPR001227">
    <property type="entry name" value="Ac_transferase_dom_sf"/>
</dbReference>
<dbReference type="SUPFAM" id="SSF55048">
    <property type="entry name" value="Probable ACP-binding domain of malonyl-CoA ACP transacylase"/>
    <property type="match status" value="1"/>
</dbReference>
<feature type="domain" description="Malonyl-CoA:ACP transacylase (MAT)" evidence="8">
    <location>
        <begin position="9"/>
        <end position="321"/>
    </location>
</feature>
<proteinExistence type="inferred from homology"/>
<evidence type="ECO:0000313" key="10">
    <source>
        <dbReference type="Proteomes" id="UP000234845"/>
    </source>
</evidence>
<dbReference type="InterPro" id="IPR016035">
    <property type="entry name" value="Acyl_Trfase/lysoPLipase"/>
</dbReference>
<evidence type="ECO:0000256" key="3">
    <source>
        <dbReference type="ARBA" id="ARBA00022679"/>
    </source>
</evidence>
<keyword evidence="4 6" id="KW-0012">Acyltransferase</keyword>
<keyword evidence="10" id="KW-1185">Reference proteome</keyword>
<evidence type="ECO:0000259" key="8">
    <source>
        <dbReference type="SMART" id="SM00827"/>
    </source>
</evidence>
<evidence type="ECO:0000256" key="7">
    <source>
        <dbReference type="PIRSR" id="PIRSR000446-1"/>
    </source>
</evidence>
<sequence>MTSSTIAFVFPGQGSQKVGMLAAAYARSEAVRATFAEAADALGYDVWALVQHGEQETLNLTATTQPVLLTASVALWRAWREAGGPDPAMMAGHSLGEFSALVCAGSLEFADAVQLVRKRGEFMQTAVPVGEGAMAAIIGLDDDSINKVCAEISAGTAGEVAAVNFNSPGQVVIAGHTAAVAEASHALKAAGAKRALPLPVSAPFHTQLMKPAGEQLAQALAELTLKAPKIPVVHNVHAETETDPERIRSLLVEQIYSPVQWTRCIEHMASAGICKIVECGPGRVLSGLNRRINSELQSYSLEEPLALSQALEELAGQAAGSATDTE</sequence>
<accession>A0A2N5Y2A8</accession>
<evidence type="ECO:0000256" key="6">
    <source>
        <dbReference type="PIRNR" id="PIRNR000446"/>
    </source>
</evidence>
<evidence type="ECO:0000256" key="1">
    <source>
        <dbReference type="ARBA" id="ARBA00013258"/>
    </source>
</evidence>
<dbReference type="InterPro" id="IPR014043">
    <property type="entry name" value="Acyl_transferase_dom"/>
</dbReference>
<dbReference type="InterPro" id="IPR004410">
    <property type="entry name" value="Malonyl_CoA-ACP_transAc_FabD"/>
</dbReference>
<dbReference type="GO" id="GO:0004314">
    <property type="term" value="F:[acyl-carrier-protein] S-malonyltransferase activity"/>
    <property type="evidence" value="ECO:0007669"/>
    <property type="project" value="UniProtKB-EC"/>
</dbReference>
<feature type="active site" evidence="7">
    <location>
        <position position="205"/>
    </location>
</feature>
<comment type="similarity">
    <text evidence="6">Belongs to the fabD family.</text>
</comment>
<organism evidence="9 10">
    <name type="scientific">Kineobactrum sediminis</name>
    <dbReference type="NCBI Taxonomy" id="1905677"/>
    <lineage>
        <taxon>Bacteria</taxon>
        <taxon>Pseudomonadati</taxon>
        <taxon>Pseudomonadota</taxon>
        <taxon>Gammaproteobacteria</taxon>
        <taxon>Cellvibrionales</taxon>
        <taxon>Halieaceae</taxon>
        <taxon>Kineobactrum</taxon>
    </lineage>
</organism>
<dbReference type="EC" id="2.3.1.39" evidence="1 6"/>
<dbReference type="Gene3D" id="3.30.70.250">
    <property type="entry name" value="Malonyl-CoA ACP transacylase, ACP-binding"/>
    <property type="match status" value="1"/>
</dbReference>
<dbReference type="GO" id="GO:0005829">
    <property type="term" value="C:cytosol"/>
    <property type="evidence" value="ECO:0007669"/>
    <property type="project" value="TreeGrafter"/>
</dbReference>
<dbReference type="EMBL" id="PKLZ01000008">
    <property type="protein sequence ID" value="PLW82530.1"/>
    <property type="molecule type" value="Genomic_DNA"/>
</dbReference>
<dbReference type="Pfam" id="PF00698">
    <property type="entry name" value="Acyl_transf_1"/>
    <property type="match status" value="1"/>
</dbReference>
<dbReference type="PIRSF" id="PIRSF000446">
    <property type="entry name" value="Mct"/>
    <property type="match status" value="1"/>
</dbReference>
<reference evidence="10" key="1">
    <citation type="submission" date="2017-11" db="EMBL/GenBank/DDBJ databases">
        <title>The draft genome sequence of Chromatocurvus sp. F02.</title>
        <authorList>
            <person name="Du Z.-J."/>
            <person name="Chang Y.-Q."/>
        </authorList>
    </citation>
    <scope>NUCLEOTIDE SEQUENCE [LARGE SCALE GENOMIC DNA]</scope>
    <source>
        <strain evidence="10">F02</strain>
    </source>
</reference>
<name>A0A2N5Y2A8_9GAMM</name>
<keyword evidence="3 6" id="KW-0808">Transferase</keyword>
<dbReference type="OrthoDB" id="9808564at2"/>
<evidence type="ECO:0000256" key="5">
    <source>
        <dbReference type="ARBA" id="ARBA00048462"/>
    </source>
</evidence>
<dbReference type="Proteomes" id="UP000234845">
    <property type="component" value="Unassembled WGS sequence"/>
</dbReference>
<evidence type="ECO:0000313" key="9">
    <source>
        <dbReference type="EMBL" id="PLW82530.1"/>
    </source>
</evidence>
<comment type="caution">
    <text evidence="9">The sequence shown here is derived from an EMBL/GenBank/DDBJ whole genome shotgun (WGS) entry which is preliminary data.</text>
</comment>
<dbReference type="SUPFAM" id="SSF52151">
    <property type="entry name" value="FabD/lysophospholipase-like"/>
    <property type="match status" value="1"/>
</dbReference>
<dbReference type="FunFam" id="3.30.70.250:FF:000001">
    <property type="entry name" value="Malonyl CoA-acyl carrier protein transacylase"/>
    <property type="match status" value="1"/>
</dbReference>
<protein>
    <recommendedName>
        <fullName evidence="2 6">Malonyl CoA-acyl carrier protein transacylase</fullName>
        <ecNumber evidence="1 6">2.3.1.39</ecNumber>
    </recommendedName>
</protein>
<dbReference type="SMART" id="SM00827">
    <property type="entry name" value="PKS_AT"/>
    <property type="match status" value="1"/>
</dbReference>